<feature type="compositionally biased region" description="Acidic residues" evidence="3">
    <location>
        <begin position="2425"/>
        <end position="2437"/>
    </location>
</feature>
<evidence type="ECO:0000313" key="7">
    <source>
        <dbReference type="Proteomes" id="UP001153636"/>
    </source>
</evidence>
<dbReference type="PANTHER" id="PTHR21583">
    <property type="entry name" value="ELYS PROTEIN"/>
    <property type="match status" value="1"/>
</dbReference>
<protein>
    <recommendedName>
        <fullName evidence="8">Protein ELYS</fullName>
    </recommendedName>
</protein>
<feature type="compositionally biased region" description="Basic residues" evidence="3">
    <location>
        <begin position="1426"/>
        <end position="1436"/>
    </location>
</feature>
<evidence type="ECO:0000256" key="1">
    <source>
        <dbReference type="ARBA" id="ARBA00004123"/>
    </source>
</evidence>
<dbReference type="Pfam" id="PF16687">
    <property type="entry name" value="ELYS-bb"/>
    <property type="match status" value="1"/>
</dbReference>
<feature type="region of interest" description="Disordered" evidence="3">
    <location>
        <begin position="2274"/>
        <end position="2452"/>
    </location>
</feature>
<dbReference type="OrthoDB" id="6513151at2759"/>
<feature type="compositionally biased region" description="Basic and acidic residues" evidence="3">
    <location>
        <begin position="2274"/>
        <end position="2288"/>
    </location>
</feature>
<dbReference type="EMBL" id="OV651827">
    <property type="protein sequence ID" value="CAH1103837.1"/>
    <property type="molecule type" value="Genomic_DNA"/>
</dbReference>
<feature type="compositionally biased region" description="Basic and acidic residues" evidence="3">
    <location>
        <begin position="1581"/>
        <end position="1613"/>
    </location>
</feature>
<feature type="compositionally biased region" description="Polar residues" evidence="3">
    <location>
        <begin position="2310"/>
        <end position="2323"/>
    </location>
</feature>
<feature type="compositionally biased region" description="Low complexity" evidence="3">
    <location>
        <begin position="1525"/>
        <end position="1537"/>
    </location>
</feature>
<dbReference type="InterPro" id="IPR032040">
    <property type="entry name" value="ELYS-bb"/>
</dbReference>
<evidence type="ECO:0000259" key="4">
    <source>
        <dbReference type="Pfam" id="PF13934"/>
    </source>
</evidence>
<dbReference type="InterPro" id="IPR052620">
    <property type="entry name" value="ELYS/MEL-28_NucAsmblyFactor"/>
</dbReference>
<evidence type="ECO:0000259" key="5">
    <source>
        <dbReference type="Pfam" id="PF16687"/>
    </source>
</evidence>
<evidence type="ECO:0000256" key="2">
    <source>
        <dbReference type="ARBA" id="ARBA00023242"/>
    </source>
</evidence>
<dbReference type="Pfam" id="PF13934">
    <property type="entry name" value="ELYS"/>
    <property type="match status" value="1"/>
</dbReference>
<reference evidence="6" key="1">
    <citation type="submission" date="2022-01" db="EMBL/GenBank/DDBJ databases">
        <authorList>
            <person name="King R."/>
        </authorList>
    </citation>
    <scope>NUCLEOTIDE SEQUENCE</scope>
</reference>
<feature type="compositionally biased region" description="Basic and acidic residues" evidence="3">
    <location>
        <begin position="1957"/>
        <end position="1968"/>
    </location>
</feature>
<evidence type="ECO:0000256" key="3">
    <source>
        <dbReference type="SAM" id="MobiDB-lite"/>
    </source>
</evidence>
<feature type="region of interest" description="Disordered" evidence="3">
    <location>
        <begin position="2177"/>
        <end position="2237"/>
    </location>
</feature>
<feature type="domain" description="ELYS-like" evidence="4">
    <location>
        <begin position="755"/>
        <end position="982"/>
    </location>
</feature>
<feature type="region of interest" description="Disordered" evidence="3">
    <location>
        <begin position="2033"/>
        <end position="2085"/>
    </location>
</feature>
<feature type="region of interest" description="Disordered" evidence="3">
    <location>
        <begin position="1580"/>
        <end position="1639"/>
    </location>
</feature>
<feature type="domain" description="ELYS beta-propeller" evidence="5">
    <location>
        <begin position="44"/>
        <end position="512"/>
    </location>
</feature>
<keyword evidence="2" id="KW-0539">Nucleus</keyword>
<dbReference type="InterPro" id="IPR025151">
    <property type="entry name" value="ELYS_dom"/>
</dbReference>
<gene>
    <name evidence="6" type="ORF">PSYICH_LOCUS4938</name>
</gene>
<feature type="compositionally biased region" description="Basic and acidic residues" evidence="3">
    <location>
        <begin position="1898"/>
        <end position="1911"/>
    </location>
</feature>
<accession>A0A9P0GBT6</accession>
<keyword evidence="7" id="KW-1185">Reference proteome</keyword>
<feature type="compositionally biased region" description="Basic residues" evidence="3">
    <location>
        <begin position="2442"/>
        <end position="2452"/>
    </location>
</feature>
<proteinExistence type="predicted"/>
<feature type="region of interest" description="Disordered" evidence="3">
    <location>
        <begin position="1898"/>
        <end position="1942"/>
    </location>
</feature>
<feature type="region of interest" description="Disordered" evidence="3">
    <location>
        <begin position="1525"/>
        <end position="1560"/>
    </location>
</feature>
<comment type="subcellular location">
    <subcellularLocation>
        <location evidence="1">Nucleus</location>
    </subcellularLocation>
</comment>
<dbReference type="PANTHER" id="PTHR21583:SF8">
    <property type="entry name" value="PROTEIN ELYS"/>
    <property type="match status" value="1"/>
</dbReference>
<feature type="compositionally biased region" description="Basic and acidic residues" evidence="3">
    <location>
        <begin position="1919"/>
        <end position="1931"/>
    </location>
</feature>
<feature type="compositionally biased region" description="Basic and acidic residues" evidence="3">
    <location>
        <begin position="1831"/>
        <end position="1854"/>
    </location>
</feature>
<feature type="compositionally biased region" description="Polar residues" evidence="3">
    <location>
        <begin position="2354"/>
        <end position="2369"/>
    </location>
</feature>
<feature type="compositionally biased region" description="Basic and acidic residues" evidence="3">
    <location>
        <begin position="2065"/>
        <end position="2085"/>
    </location>
</feature>
<name>A0A9P0GBT6_9CUCU</name>
<feature type="region of interest" description="Disordered" evidence="3">
    <location>
        <begin position="1357"/>
        <end position="1441"/>
    </location>
</feature>
<sequence length="2452" mass="276798">MSFSVKKILHFPQGGLNYVPLYDTNPQFTNDLKLLGGVFQDTHYIWQAKGPVLEVRNTKLGHKVGAWVFGGILKDSNTKIVCVEELQRPNGRISLLVVGIECTISGGIICIFDVFSSKVVRAIQIKEKISSLHVVDPGVEDLNLPGPLRNFDGILAIGTQGGDVILLDICRQICEESFHFPMKKDELDPSQIVLLTAKHISKIEHYKEKSVRDGKHLGIHLNAVFDNTTDHFVLKGPQGDDHIHVNREEVLISAVYYCSQLTSLLIGYNFGAFQLWNLTSLKLVYTSPVCDEHIPVTNFALQEPTDDPRAFCYIWVSYSNAEPFQAGLPFAVMYALCYESKEYHEGYGYLYQDFHYCNIRYQMELGHIEEHRAITLPKGGHCIGIQPVTKHSTSKDSFSPSTAGDTSALCLISWTVWFSKSDTQTCSLIFDLNQWYKEQMPTFTKWKNCNNYIVRTSLTELIVFSGHKPAPILKVLLNEKSLTQFVGVQKLEEHFFPTSFSFNLWILRENDIILVLSQGLQKSLLAQIESAGPLCLVRPADVCRQAIAIGLTPIFVDTLSSRALSIESQREFVLNVALEHQLISWLCKCASEWANGSFSSAGCSLDFLITWAFQRAIVLKNNCDKYCAPLFDYSQSKLDANTSVLLNSCTRQLSSLCVLYKHVATKLGSYVNYMDVINEHSNRLEMVSMYFEVIQWLVNVGLLPECHPSTYPRPDNSERISAPYPVQELTEYYIEKRAELCMMTKESFKSSESLLFIDNLVNRKCGGSKLLNLWQEDGGNGLYPPPSLQSLVRTYLVDGASISHKHSLVIYLFLDLAMALDQSRYSSVVTHLIKFPAVFKVSPSLIKITQAFWQLDHGDFTTAMDQLIDPFVLGEDLQPWHHTIAMRSLLINKQPNFALLYMKIRKPPISDEKDVLTAISLFIANKMFDEAFYFKKQHQNNNGDKLLTHLFQECTKNDALHLVLYKSLNTDEEKTFFSYLKSVHNPTAEDLQIFYYLLRSRFVEAFDTHSDIRRKGHDRKGLIGQRQATKTDQIVKIFKTLLPEVNKNLVDYIRRERNNLWKEVQRPTPMSVFVHNTQEQVQYKSTLIHAALAKAKHTFPNSFTEKTITEETPFIRTPTITKNGRRLTNLVITPKIIDDNDVDDISAPSPCKRMRLSPRLSTAELNSPLKTNAQQITRMSMVKRKLSLQHDNTLQNSRTSLGTPQSILKVRNLVQNRDSIADNTFSEEIHDYEALTDPLFHSTGLRLQPRASISQTSKHQHVQFDKTTRFSSSLSDQHDVTTSSGDLNHLRSSLSSKDISAVASTVEDDEVSDEVFYSPNNSAEDKKIETVVTTPSTNEVKEIPKENVIETSEEIKESDEIVVRSPRGRRSYKRSLGDSSPVRSSPRLSKLESKKSEDEENMNKSSPMSEKSSISDDWVSSPKPKPAPKIKGRKSLSRQVLEHNTFSKRFDSFRKESVTSKEVSFTKTENITVTEISPEKSKVTSVNSNIQIVDKESFEKDSQTTKSHSVSGYVTKKQNLESTTFTDSTFSDSSFSFEYEQDETDLSDYSQEYDSYKKNNEPITTDKRLTKIQLDFDEDETVKTEAHEESESFDIALKEEDPKEKEISDIALKEEEEEEESQRQTEETQELEQNHEENEIEIVEDVQIVSQEDVQEVNIVKNADPLSECIITEPIEESVFATLIPVQSRVNQNVPPFQDDAELPSKDVYEDIYDVNEDYKELSEEEEERSYNELEMNIFGLEEETRRDTMYSMDPESDSCDVPDIEKGFIADSLVTPETVENDVVVIISDDEKSSSDYSDSSSSKSESNSGYSNTTEENQVEFNDNSNDASEEKSPSEEGKLIIDESEKNDISEGAKIVDIATNTTLVDHLETERIPDVTGEKIEDIVTNTNQVDDLKTERIEDATEKDVKTSAGPETQKLETSERNTSEDCEREEVETSTTEKLKILDPEIEKETSKKIEDVKKPEDTLNQPAITLESEKKLSKAEEPTVNEDGAILQPVNLFESAVISTDTILETDIEPIMERKVNLSKGGKRHFADDHTTSSSDTTEGETFRKEVVTVQVHTSDKDKKEETPAAKMRTRQDDAPTQLANIDDKSAKIVVDKKKELVSARRTRRCFSTSDTPARSTTSRLISQDKIDCDPNDSPQLVNDGSNFAVNLTLRRKRSASVDMVRTFSRQVTPKRNESTSEVKEKSGEKKGMSVSNMPVISEETPDGQAKTPRKAKSTTSSYTSARRLTRRQANIIKDVASASTDEIRPKISLDVDDIDPIKLLDLDSFEGKPDPDEKNVYESPSPSTSATSQTNKRRRSRSNSIATEISTSPSHLKTKRGGRTTRSQTKSPVSTGVSTRSRKYSETSSVISEHSETSTTPKRAGKKKLGENSEAPSSARRTRSRTASISSDKSDVSNSSRTVVRARRGVAAKSDLPEIEEEKVNENVDDASAPKKKMKSKKKT</sequence>
<feature type="compositionally biased region" description="Polar residues" evidence="3">
    <location>
        <begin position="2332"/>
        <end position="2347"/>
    </location>
</feature>
<feature type="compositionally biased region" description="Low complexity" evidence="3">
    <location>
        <begin position="2291"/>
        <end position="2300"/>
    </location>
</feature>
<feature type="compositionally biased region" description="Low complexity" evidence="3">
    <location>
        <begin position="2393"/>
        <end position="2408"/>
    </location>
</feature>
<dbReference type="Proteomes" id="UP001153636">
    <property type="component" value="Chromosome 15"/>
</dbReference>
<feature type="compositionally biased region" description="Basic and acidic residues" evidence="3">
    <location>
        <begin position="2182"/>
        <end position="2199"/>
    </location>
</feature>
<feature type="compositionally biased region" description="Polar residues" evidence="3">
    <location>
        <begin position="1815"/>
        <end position="1829"/>
    </location>
</feature>
<dbReference type="GO" id="GO:0005634">
    <property type="term" value="C:nucleus"/>
    <property type="evidence" value="ECO:0007669"/>
    <property type="project" value="UniProtKB-SubCell"/>
</dbReference>
<feature type="compositionally biased region" description="Basic and acidic residues" evidence="3">
    <location>
        <begin position="1978"/>
        <end position="1988"/>
    </location>
</feature>
<feature type="region of interest" description="Disordered" evidence="3">
    <location>
        <begin position="1791"/>
        <end position="1856"/>
    </location>
</feature>
<feature type="compositionally biased region" description="Low complexity" evidence="3">
    <location>
        <begin position="1796"/>
        <end position="1814"/>
    </location>
</feature>
<evidence type="ECO:0008006" key="8">
    <source>
        <dbReference type="Google" id="ProtNLM"/>
    </source>
</evidence>
<evidence type="ECO:0000313" key="6">
    <source>
        <dbReference type="EMBL" id="CAH1103837.1"/>
    </source>
</evidence>
<feature type="region of interest" description="Disordered" evidence="3">
    <location>
        <begin position="1957"/>
        <end position="1991"/>
    </location>
</feature>
<feature type="compositionally biased region" description="Basic and acidic residues" evidence="3">
    <location>
        <begin position="1621"/>
        <end position="1637"/>
    </location>
</feature>
<organism evidence="6 7">
    <name type="scientific">Psylliodes chrysocephalus</name>
    <dbReference type="NCBI Taxonomy" id="3402493"/>
    <lineage>
        <taxon>Eukaryota</taxon>
        <taxon>Metazoa</taxon>
        <taxon>Ecdysozoa</taxon>
        <taxon>Arthropoda</taxon>
        <taxon>Hexapoda</taxon>
        <taxon>Insecta</taxon>
        <taxon>Pterygota</taxon>
        <taxon>Neoptera</taxon>
        <taxon>Endopterygota</taxon>
        <taxon>Coleoptera</taxon>
        <taxon>Polyphaga</taxon>
        <taxon>Cucujiformia</taxon>
        <taxon>Chrysomeloidea</taxon>
        <taxon>Chrysomelidae</taxon>
        <taxon>Galerucinae</taxon>
        <taxon>Alticini</taxon>
        <taxon>Psylliodes</taxon>
    </lineage>
</organism>
<feature type="compositionally biased region" description="Low complexity" evidence="3">
    <location>
        <begin position="2225"/>
        <end position="2234"/>
    </location>
</feature>